<feature type="compositionally biased region" description="Basic and acidic residues" evidence="2">
    <location>
        <begin position="133"/>
        <end position="154"/>
    </location>
</feature>
<evidence type="ECO:0000256" key="1">
    <source>
        <dbReference type="SAM" id="Coils"/>
    </source>
</evidence>
<evidence type="ECO:0000256" key="2">
    <source>
        <dbReference type="SAM" id="MobiDB-lite"/>
    </source>
</evidence>
<evidence type="ECO:0000256" key="3">
    <source>
        <dbReference type="SAM" id="Phobius"/>
    </source>
</evidence>
<protein>
    <submittedName>
        <fullName evidence="4">Uncharacterized protein</fullName>
    </submittedName>
</protein>
<dbReference type="OrthoDB" id="5419542at2759"/>
<dbReference type="GeneID" id="81384710"/>
<dbReference type="Proteomes" id="UP001147733">
    <property type="component" value="Unassembled WGS sequence"/>
</dbReference>
<keyword evidence="3" id="KW-0812">Transmembrane</keyword>
<organism evidence="4 5">
    <name type="scientific">Penicillium citrinum</name>
    <dbReference type="NCBI Taxonomy" id="5077"/>
    <lineage>
        <taxon>Eukaryota</taxon>
        <taxon>Fungi</taxon>
        <taxon>Dikarya</taxon>
        <taxon>Ascomycota</taxon>
        <taxon>Pezizomycotina</taxon>
        <taxon>Eurotiomycetes</taxon>
        <taxon>Eurotiomycetidae</taxon>
        <taxon>Eurotiales</taxon>
        <taxon>Aspergillaceae</taxon>
        <taxon>Penicillium</taxon>
    </lineage>
</organism>
<reference evidence="4" key="2">
    <citation type="journal article" date="2023" name="IMA Fungus">
        <title>Comparative genomic study of the Penicillium genus elucidates a diverse pangenome and 15 lateral gene transfer events.</title>
        <authorList>
            <person name="Petersen C."/>
            <person name="Sorensen T."/>
            <person name="Nielsen M.R."/>
            <person name="Sondergaard T.E."/>
            <person name="Sorensen J.L."/>
            <person name="Fitzpatrick D.A."/>
            <person name="Frisvad J.C."/>
            <person name="Nielsen K.L."/>
        </authorList>
    </citation>
    <scope>NUCLEOTIDE SEQUENCE</scope>
    <source>
        <strain evidence="4">IBT 23319</strain>
    </source>
</reference>
<feature type="coiled-coil region" evidence="1">
    <location>
        <begin position="308"/>
        <end position="335"/>
    </location>
</feature>
<feature type="compositionally biased region" description="Polar residues" evidence="2">
    <location>
        <begin position="375"/>
        <end position="387"/>
    </location>
</feature>
<keyword evidence="3" id="KW-1133">Transmembrane helix</keyword>
<feature type="region of interest" description="Disordered" evidence="2">
    <location>
        <begin position="366"/>
        <end position="392"/>
    </location>
</feature>
<gene>
    <name evidence="4" type="ORF">N7469_006625</name>
</gene>
<dbReference type="EMBL" id="JAPQKT010000006">
    <property type="protein sequence ID" value="KAJ5226619.1"/>
    <property type="molecule type" value="Genomic_DNA"/>
</dbReference>
<feature type="compositionally biased region" description="Basic residues" evidence="2">
    <location>
        <begin position="68"/>
        <end position="88"/>
    </location>
</feature>
<sequence length="438" mass="49355">MLSDDIIPLIHTRTPSATFPLTHSRDDVDEPFADVPRITRAQHSTQSTDTPTPVSTPGNAPEPASARPRSHAHSHFRSHSHTHSHSRSHSHDPLGLEGPRYPHFSRHKHSKSRELRLPKPMSQLASAGARGFWSRERDREDDGMLRPITRETTRSRWGSESTRGTGGTNSRRGSLLDVPGQHERLGPIRRQEIQSMEDLERVKRRRKQGEEYLRSALTTISTQATDATRRLDYTYYSLLEKITALNSTISSFQELSDSAAAFLSDFERETSTLDQDLRKQIIDLKGFTPQTDKISHLESRMQSGRAKAELLGSRLEGVKKEIEQWERREMEWQEKTSRRLRIFWIIAGSTFLVLILGIVLQSSTQLNSMPAGPESKSNPQSDSAMNQSFSPPASLSASLSASWYPSSLAERRESLRSATTSSITAKTTDDPLRVLNEL</sequence>
<dbReference type="RefSeq" id="XP_056498984.1">
    <property type="nucleotide sequence ID" value="XM_056645543.1"/>
</dbReference>
<keyword evidence="5" id="KW-1185">Reference proteome</keyword>
<accession>A0A9W9NUZ1</accession>
<dbReference type="AlphaFoldDB" id="A0A9W9NUZ1"/>
<reference evidence="4" key="1">
    <citation type="submission" date="2022-11" db="EMBL/GenBank/DDBJ databases">
        <authorList>
            <person name="Petersen C."/>
        </authorList>
    </citation>
    <scope>NUCLEOTIDE SEQUENCE</scope>
    <source>
        <strain evidence="4">IBT 23319</strain>
    </source>
</reference>
<keyword evidence="1" id="KW-0175">Coiled coil</keyword>
<feature type="region of interest" description="Disordered" evidence="2">
    <location>
        <begin position="16"/>
        <end position="180"/>
    </location>
</feature>
<feature type="compositionally biased region" description="Low complexity" evidence="2">
    <location>
        <begin position="155"/>
        <end position="173"/>
    </location>
</feature>
<feature type="transmembrane region" description="Helical" evidence="3">
    <location>
        <begin position="342"/>
        <end position="360"/>
    </location>
</feature>
<name>A0A9W9NUZ1_PENCI</name>
<proteinExistence type="predicted"/>
<comment type="caution">
    <text evidence="4">The sequence shown here is derived from an EMBL/GenBank/DDBJ whole genome shotgun (WGS) entry which is preliminary data.</text>
</comment>
<evidence type="ECO:0000313" key="4">
    <source>
        <dbReference type="EMBL" id="KAJ5226619.1"/>
    </source>
</evidence>
<feature type="compositionally biased region" description="Polar residues" evidence="2">
    <location>
        <begin position="41"/>
        <end position="58"/>
    </location>
</feature>
<evidence type="ECO:0000313" key="5">
    <source>
        <dbReference type="Proteomes" id="UP001147733"/>
    </source>
</evidence>
<keyword evidence="3" id="KW-0472">Membrane</keyword>